<comment type="function">
    <text evidence="3">Specifically acetylates 'Lys-40' in alpha-tubulin on the lumenal side of microtubules. Promotes microtubule destabilization and accelerates microtubule dynamics; this activity may be independent of acetylation activity. Acetylates alpha-tubulin with a slow enzymatic rate, due to a catalytic site that is not optimized for acetyl transfer. Enters the microtubule through each end and diffuses quickly throughout the lumen of microtubules. Acetylates only long/old microtubules because of its slow acetylation rate since it does not have time to act on dynamically unstable microtubules before the enzyme is released.</text>
</comment>
<keyword evidence="2 3" id="KW-0012">Acyltransferase</keyword>
<dbReference type="GO" id="GO:0005874">
    <property type="term" value="C:microtubule"/>
    <property type="evidence" value="ECO:0007669"/>
    <property type="project" value="InterPro"/>
</dbReference>
<feature type="binding site" evidence="3">
    <location>
        <begin position="107"/>
        <end position="116"/>
    </location>
    <ligand>
        <name>acetyl-CoA</name>
        <dbReference type="ChEBI" id="CHEBI:57288"/>
    </ligand>
</feature>
<feature type="site" description="Crucial for catalytic activity" evidence="3">
    <location>
        <position position="9"/>
    </location>
</feature>
<feature type="compositionally biased region" description="Polar residues" evidence="4">
    <location>
        <begin position="278"/>
        <end position="290"/>
    </location>
</feature>
<dbReference type="PROSITE" id="PS51730">
    <property type="entry name" value="GNAT_ATAT"/>
    <property type="match status" value="1"/>
</dbReference>
<keyword evidence="5" id="KW-1133">Transmembrane helix</keyword>
<evidence type="ECO:0000259" key="6">
    <source>
        <dbReference type="PROSITE" id="PS51730"/>
    </source>
</evidence>
<name>A0A9N8YRM5_9GLOM</name>
<dbReference type="GO" id="GO:0019799">
    <property type="term" value="F:tubulin N-acetyltransferase activity"/>
    <property type="evidence" value="ECO:0007669"/>
    <property type="project" value="UniProtKB-UniRule"/>
</dbReference>
<accession>A0A9N8YRM5</accession>
<organism evidence="8 9">
    <name type="scientific">Funneliformis caledonium</name>
    <dbReference type="NCBI Taxonomy" id="1117310"/>
    <lineage>
        <taxon>Eukaryota</taxon>
        <taxon>Fungi</taxon>
        <taxon>Fungi incertae sedis</taxon>
        <taxon>Mucoromycota</taxon>
        <taxon>Glomeromycotina</taxon>
        <taxon>Glomeromycetes</taxon>
        <taxon>Glomerales</taxon>
        <taxon>Glomeraceae</taxon>
        <taxon>Funneliformis</taxon>
    </lineage>
</organism>
<dbReference type="PROSITE" id="PS51837">
    <property type="entry name" value="LITAF"/>
    <property type="match status" value="1"/>
</dbReference>
<proteinExistence type="inferred from homology"/>
<feature type="region of interest" description="Disordered" evidence="4">
    <location>
        <begin position="258"/>
        <end position="323"/>
    </location>
</feature>
<dbReference type="HAMAP" id="MF_03130">
    <property type="entry name" value="mec17"/>
    <property type="match status" value="1"/>
</dbReference>
<dbReference type="PANTHER" id="PTHR12327">
    <property type="entry name" value="ALPHA-TUBULIN N-ACETYLTRANSFERASE 1"/>
    <property type="match status" value="1"/>
</dbReference>
<evidence type="ECO:0000313" key="9">
    <source>
        <dbReference type="Proteomes" id="UP000789570"/>
    </source>
</evidence>
<dbReference type="EC" id="2.3.1.108" evidence="3"/>
<feature type="region of interest" description="Disordered" evidence="4">
    <location>
        <begin position="151"/>
        <end position="178"/>
    </location>
</feature>
<comment type="catalytic activity">
    <reaction evidence="3">
        <text>L-lysyl-[alpha-tubulin] + acetyl-CoA = N(6)-acetyl-L-lysyl-[alpha-tubulin] + CoA + H(+)</text>
        <dbReference type="Rhea" id="RHEA:15277"/>
        <dbReference type="Rhea" id="RHEA-COMP:11278"/>
        <dbReference type="Rhea" id="RHEA-COMP:11279"/>
        <dbReference type="ChEBI" id="CHEBI:15378"/>
        <dbReference type="ChEBI" id="CHEBI:29969"/>
        <dbReference type="ChEBI" id="CHEBI:57287"/>
        <dbReference type="ChEBI" id="CHEBI:57288"/>
        <dbReference type="ChEBI" id="CHEBI:61930"/>
        <dbReference type="EC" id="2.3.1.108"/>
    </reaction>
</comment>
<keyword evidence="5" id="KW-0812">Transmembrane</keyword>
<reference evidence="8" key="1">
    <citation type="submission" date="2021-06" db="EMBL/GenBank/DDBJ databases">
        <authorList>
            <person name="Kallberg Y."/>
            <person name="Tangrot J."/>
            <person name="Rosling A."/>
        </authorList>
    </citation>
    <scope>NUCLEOTIDE SEQUENCE</scope>
    <source>
        <strain evidence="8">UK204</strain>
    </source>
</reference>
<feature type="transmembrane region" description="Helical" evidence="5">
    <location>
        <begin position="378"/>
        <end position="400"/>
    </location>
</feature>
<evidence type="ECO:0000259" key="7">
    <source>
        <dbReference type="PROSITE" id="PS51837"/>
    </source>
</evidence>
<feature type="compositionally biased region" description="Basic and acidic residues" evidence="4">
    <location>
        <begin position="259"/>
        <end position="268"/>
    </location>
</feature>
<dbReference type="OrthoDB" id="447510at2759"/>
<dbReference type="InterPro" id="IPR007965">
    <property type="entry name" value="GNAT_ATAT"/>
</dbReference>
<dbReference type="GO" id="GO:0070507">
    <property type="term" value="P:regulation of microtubule cytoskeleton organization"/>
    <property type="evidence" value="ECO:0007669"/>
    <property type="project" value="UniProtKB-UniRule"/>
</dbReference>
<feature type="binding site" evidence="3">
    <location>
        <begin position="70"/>
        <end position="83"/>
    </location>
    <ligand>
        <name>acetyl-CoA</name>
        <dbReference type="ChEBI" id="CHEBI:57288"/>
    </ligand>
</feature>
<dbReference type="CDD" id="cd04301">
    <property type="entry name" value="NAT_SF"/>
    <property type="match status" value="1"/>
</dbReference>
<evidence type="ECO:0000256" key="2">
    <source>
        <dbReference type="ARBA" id="ARBA00023315"/>
    </source>
</evidence>
<dbReference type="SMART" id="SM00714">
    <property type="entry name" value="LITAF"/>
    <property type="match status" value="1"/>
</dbReference>
<dbReference type="Proteomes" id="UP000789570">
    <property type="component" value="Unassembled WGS sequence"/>
</dbReference>
<sequence length="432" mass="48603">MGEASSKAQYLKSIITTMEKFQSSSHKLYLMKDQENKTVVGILKVGIKKLFIVDRKGRQHEIEPLCVLDFYVHESCQRSGYGKQMFEYMLKNEQVINPCKLAFDRPSDKFRSFLKKHYNLENFVQQPNNFVVFDEYGLPDNPNLHLLNKAHTRRHSTESKLSSERSGTYHRHTRSLTPNHHYYTSPLFNNSSPALSSSSIPLENNYTSVSSINHSAPPKEIYVQRKRELISQQEHGKQSLYGNSPKEVGLSINIINGSDENREQKDQDAPPPPYTPEQAGSSNTNTSVVTNEGGATEQTRLNSKPPQSYTATNTYTPTPNLSYSPPTNRGIYQAPETVVLTAAVPLEALRTEPVVTTCPHCRQVVLSSVRFEVGGCTWLTSFVLLFLGIGGGCCLIPFCITDLKDSYHSCPNCGKIMAKYSRLDGKVFRYRG</sequence>
<feature type="domain" description="LITAF" evidence="7">
    <location>
        <begin position="338"/>
        <end position="422"/>
    </location>
</feature>
<protein>
    <recommendedName>
        <fullName evidence="3">Alpha-tubulin N-acetyltransferase</fullName>
        <shortName evidence="3">Alpha-TAT</shortName>
        <shortName evidence="3">TAT</shortName>
        <ecNumber evidence="3">2.3.1.108</ecNumber>
    </recommendedName>
    <alternativeName>
        <fullName evidence="3">Acetyltransferase mec-17 homolog</fullName>
    </alternativeName>
</protein>
<feature type="compositionally biased region" description="Low complexity" evidence="4">
    <location>
        <begin position="309"/>
        <end position="320"/>
    </location>
</feature>
<dbReference type="Pfam" id="PF05301">
    <property type="entry name" value="Acetyltransf_16"/>
    <property type="match status" value="1"/>
</dbReference>
<dbReference type="Gene3D" id="3.40.630.30">
    <property type="match status" value="1"/>
</dbReference>
<dbReference type="InterPro" id="IPR038746">
    <property type="entry name" value="Atat"/>
</dbReference>
<evidence type="ECO:0000256" key="3">
    <source>
        <dbReference type="HAMAP-Rule" id="MF_03130"/>
    </source>
</evidence>
<comment type="similarity">
    <text evidence="3">Belongs to the acetyltransferase ATAT1 family.</text>
</comment>
<comment type="caution">
    <text evidence="8">The sequence shown here is derived from an EMBL/GenBank/DDBJ whole genome shotgun (WGS) entry which is preliminary data.</text>
</comment>
<dbReference type="InterPro" id="IPR006629">
    <property type="entry name" value="LITAF"/>
</dbReference>
<evidence type="ECO:0000256" key="4">
    <source>
        <dbReference type="SAM" id="MobiDB-lite"/>
    </source>
</evidence>
<dbReference type="Pfam" id="PF10601">
    <property type="entry name" value="zf-LITAF-like"/>
    <property type="match status" value="1"/>
</dbReference>
<feature type="compositionally biased region" description="Polar residues" evidence="4">
    <location>
        <begin position="296"/>
        <end position="308"/>
    </location>
</feature>
<dbReference type="AlphaFoldDB" id="A0A9N8YRM5"/>
<dbReference type="PANTHER" id="PTHR12327:SF0">
    <property type="entry name" value="ALPHA-TUBULIN N-ACETYLTRANSFERASE 1"/>
    <property type="match status" value="1"/>
</dbReference>
<keyword evidence="1 3" id="KW-0808">Transferase</keyword>
<evidence type="ECO:0000256" key="1">
    <source>
        <dbReference type="ARBA" id="ARBA00022679"/>
    </source>
</evidence>
<gene>
    <name evidence="8" type="ORF">FCALED_LOCUS1058</name>
</gene>
<feature type="domain" description="N-acetyltransferase" evidence="6">
    <location>
        <begin position="1"/>
        <end position="137"/>
    </location>
</feature>
<keyword evidence="9" id="KW-1185">Reference proteome</keyword>
<evidence type="ECO:0000313" key="8">
    <source>
        <dbReference type="EMBL" id="CAG8448303.1"/>
    </source>
</evidence>
<evidence type="ECO:0000256" key="5">
    <source>
        <dbReference type="SAM" id="Phobius"/>
    </source>
</evidence>
<keyword evidence="5" id="KW-0472">Membrane</keyword>
<dbReference type="EMBL" id="CAJVPQ010000125">
    <property type="protein sequence ID" value="CAG8448303.1"/>
    <property type="molecule type" value="Genomic_DNA"/>
</dbReference>